<dbReference type="PANTHER" id="PTHR10587">
    <property type="entry name" value="GLYCOSYL TRANSFERASE-RELATED"/>
    <property type="match status" value="1"/>
</dbReference>
<dbReference type="EMBL" id="QEAP01000168">
    <property type="protein sequence ID" value="TPX73727.1"/>
    <property type="molecule type" value="Genomic_DNA"/>
</dbReference>
<dbReference type="Gene3D" id="3.20.20.370">
    <property type="entry name" value="Glycoside hydrolase/deacetylase"/>
    <property type="match status" value="1"/>
</dbReference>
<dbReference type="InterPro" id="IPR002509">
    <property type="entry name" value="NODB_dom"/>
</dbReference>
<keyword evidence="1" id="KW-0479">Metal-binding</keyword>
<name>A0A507FDS1_9FUNG</name>
<dbReference type="GO" id="GO:0046872">
    <property type="term" value="F:metal ion binding"/>
    <property type="evidence" value="ECO:0007669"/>
    <property type="project" value="UniProtKB-KW"/>
</dbReference>
<dbReference type="GO" id="GO:0004099">
    <property type="term" value="F:chitin deacetylase activity"/>
    <property type="evidence" value="ECO:0007669"/>
    <property type="project" value="TreeGrafter"/>
</dbReference>
<dbReference type="GO" id="GO:0016020">
    <property type="term" value="C:membrane"/>
    <property type="evidence" value="ECO:0007669"/>
    <property type="project" value="TreeGrafter"/>
</dbReference>
<evidence type="ECO:0000313" key="4">
    <source>
        <dbReference type="EMBL" id="TPX73727.1"/>
    </source>
</evidence>
<proteinExistence type="predicted"/>
<dbReference type="Pfam" id="PF01522">
    <property type="entry name" value="Polysacc_deac_1"/>
    <property type="match status" value="1"/>
</dbReference>
<keyword evidence="2" id="KW-0378">Hydrolase</keyword>
<evidence type="ECO:0000259" key="3">
    <source>
        <dbReference type="PROSITE" id="PS51677"/>
    </source>
</evidence>
<dbReference type="SUPFAM" id="SSF88713">
    <property type="entry name" value="Glycoside hydrolase/deacetylase"/>
    <property type="match status" value="1"/>
</dbReference>
<protein>
    <recommendedName>
        <fullName evidence="3">NodB homology domain-containing protein</fullName>
    </recommendedName>
</protein>
<sequence length="363" mass="39331">MPHARQDNPSRSIARPATRDDVMVNVANFTWVNGFDLYDIAPGVPAWTEYFAKASLGPTGQLDIPAEVDRCSVQGDKVWGASFDDGPSEFTHYVQEYFKTKSLLTTFFVVGSQVAMFPSVLKDSFDAGHAIGIHCWSHTKLTSLTDDQIIAEFVLGAKSIADTLGVYPKYFRPPYGESDERVIRLAATVGLTSVVWSADSGDSVDEVDISETLTNEIVPANFARFVAEHRDHDISLQHDLREYEAKIASTAMDILLTGGYNILPIHKCLDDANPYGNNILKGFFESGQFDTKDAVLPPLSVNSTSPNARPSSSESWGVETAVTGNAAITNTAAPSTRSSSASPIGHYSFLAWLATLAAVAIVL</sequence>
<keyword evidence="5" id="KW-1185">Reference proteome</keyword>
<dbReference type="AlphaFoldDB" id="A0A507FDS1"/>
<evidence type="ECO:0000256" key="1">
    <source>
        <dbReference type="ARBA" id="ARBA00022723"/>
    </source>
</evidence>
<organism evidence="4 5">
    <name type="scientific">Chytriomyces confervae</name>
    <dbReference type="NCBI Taxonomy" id="246404"/>
    <lineage>
        <taxon>Eukaryota</taxon>
        <taxon>Fungi</taxon>
        <taxon>Fungi incertae sedis</taxon>
        <taxon>Chytridiomycota</taxon>
        <taxon>Chytridiomycota incertae sedis</taxon>
        <taxon>Chytridiomycetes</taxon>
        <taxon>Chytridiales</taxon>
        <taxon>Chytriomycetaceae</taxon>
        <taxon>Chytriomyces</taxon>
    </lineage>
</organism>
<evidence type="ECO:0000313" key="5">
    <source>
        <dbReference type="Proteomes" id="UP000320333"/>
    </source>
</evidence>
<dbReference type="GO" id="GO:0009272">
    <property type="term" value="P:fungal-type cell wall biogenesis"/>
    <property type="evidence" value="ECO:0007669"/>
    <property type="project" value="UniProtKB-ARBA"/>
</dbReference>
<dbReference type="Proteomes" id="UP000320333">
    <property type="component" value="Unassembled WGS sequence"/>
</dbReference>
<comment type="caution">
    <text evidence="4">The sequence shown here is derived from an EMBL/GenBank/DDBJ whole genome shotgun (WGS) entry which is preliminary data.</text>
</comment>
<dbReference type="InterPro" id="IPR011330">
    <property type="entry name" value="Glyco_hydro/deAcase_b/a-brl"/>
</dbReference>
<evidence type="ECO:0000256" key="2">
    <source>
        <dbReference type="ARBA" id="ARBA00022801"/>
    </source>
</evidence>
<reference evidence="4 5" key="1">
    <citation type="journal article" date="2019" name="Sci. Rep.">
        <title>Comparative genomics of chytrid fungi reveal insights into the obligate biotrophic and pathogenic lifestyle of Synchytrium endobioticum.</title>
        <authorList>
            <person name="van de Vossenberg B.T.L.H."/>
            <person name="Warris S."/>
            <person name="Nguyen H.D.T."/>
            <person name="van Gent-Pelzer M.P.E."/>
            <person name="Joly D.L."/>
            <person name="van de Geest H.C."/>
            <person name="Bonants P.J.M."/>
            <person name="Smith D.S."/>
            <person name="Levesque C.A."/>
            <person name="van der Lee T.A.J."/>
        </authorList>
    </citation>
    <scope>NUCLEOTIDE SEQUENCE [LARGE SCALE GENOMIC DNA]</scope>
    <source>
        <strain evidence="4 5">CBS 675.73</strain>
    </source>
</reference>
<dbReference type="PROSITE" id="PS51677">
    <property type="entry name" value="NODB"/>
    <property type="match status" value="1"/>
</dbReference>
<dbReference type="InterPro" id="IPR050248">
    <property type="entry name" value="Polysacc_deacetylase_ArnD"/>
</dbReference>
<dbReference type="OrthoDB" id="5547340at2759"/>
<gene>
    <name evidence="4" type="ORF">CcCBS67573_g05008</name>
</gene>
<dbReference type="STRING" id="246404.A0A507FDS1"/>
<dbReference type="PANTHER" id="PTHR10587:SF133">
    <property type="entry name" value="CHITIN DEACETYLASE 1-RELATED"/>
    <property type="match status" value="1"/>
</dbReference>
<accession>A0A507FDS1</accession>
<feature type="domain" description="NodB homology" evidence="3">
    <location>
        <begin position="77"/>
        <end position="263"/>
    </location>
</feature>
<dbReference type="GO" id="GO:0005975">
    <property type="term" value="P:carbohydrate metabolic process"/>
    <property type="evidence" value="ECO:0007669"/>
    <property type="project" value="InterPro"/>
</dbReference>